<feature type="non-terminal residue" evidence="1">
    <location>
        <position position="50"/>
    </location>
</feature>
<organism evidence="1 2">
    <name type="scientific">Racocetra persica</name>
    <dbReference type="NCBI Taxonomy" id="160502"/>
    <lineage>
        <taxon>Eukaryota</taxon>
        <taxon>Fungi</taxon>
        <taxon>Fungi incertae sedis</taxon>
        <taxon>Mucoromycota</taxon>
        <taxon>Glomeromycotina</taxon>
        <taxon>Glomeromycetes</taxon>
        <taxon>Diversisporales</taxon>
        <taxon>Gigasporaceae</taxon>
        <taxon>Racocetra</taxon>
    </lineage>
</organism>
<dbReference type="Proteomes" id="UP000789920">
    <property type="component" value="Unassembled WGS sequence"/>
</dbReference>
<sequence length="50" mass="5841">MPMIGKKKDKEETEAEQNKGKNKETKGYKKVSRCCNLNVKEKMKIKNEPK</sequence>
<evidence type="ECO:0000313" key="2">
    <source>
        <dbReference type="Proteomes" id="UP000789920"/>
    </source>
</evidence>
<accession>A0ACA9NX69</accession>
<reference evidence="1" key="1">
    <citation type="submission" date="2021-06" db="EMBL/GenBank/DDBJ databases">
        <authorList>
            <person name="Kallberg Y."/>
            <person name="Tangrot J."/>
            <person name="Rosling A."/>
        </authorList>
    </citation>
    <scope>NUCLEOTIDE SEQUENCE</scope>
    <source>
        <strain evidence="1">MA461A</strain>
    </source>
</reference>
<proteinExistence type="predicted"/>
<protein>
    <submittedName>
        <fullName evidence="1">10759_t:CDS:1</fullName>
    </submittedName>
</protein>
<keyword evidence="2" id="KW-1185">Reference proteome</keyword>
<gene>
    <name evidence="1" type="ORF">RPERSI_LOCUS8983</name>
</gene>
<name>A0ACA9NX69_9GLOM</name>
<evidence type="ECO:0000313" key="1">
    <source>
        <dbReference type="EMBL" id="CAG8678139.1"/>
    </source>
</evidence>
<comment type="caution">
    <text evidence="1">The sequence shown here is derived from an EMBL/GenBank/DDBJ whole genome shotgun (WGS) entry which is preliminary data.</text>
</comment>
<dbReference type="EMBL" id="CAJVQC010016628">
    <property type="protein sequence ID" value="CAG8678139.1"/>
    <property type="molecule type" value="Genomic_DNA"/>
</dbReference>